<evidence type="ECO:0000313" key="4">
    <source>
        <dbReference type="Proteomes" id="UP000000343"/>
    </source>
</evidence>
<organism evidence="4">
    <name type="scientific">Granulicella tundricola (strain ATCC BAA-1859 / DSM 23138 / MP5ACTX9)</name>
    <dbReference type="NCBI Taxonomy" id="1198114"/>
    <lineage>
        <taxon>Bacteria</taxon>
        <taxon>Pseudomonadati</taxon>
        <taxon>Acidobacteriota</taxon>
        <taxon>Terriglobia</taxon>
        <taxon>Terriglobales</taxon>
        <taxon>Acidobacteriaceae</taxon>
        <taxon>Granulicella</taxon>
    </lineage>
</organism>
<dbReference type="InterPro" id="IPR041527">
    <property type="entry name" value="YhcG_N"/>
</dbReference>
<proteinExistence type="predicted"/>
<protein>
    <recommendedName>
        <fullName evidence="5">Cytoplasmic protein</fullName>
    </recommendedName>
</protein>
<dbReference type="KEGG" id="acm:AciX9_4436"/>
<dbReference type="Pfam" id="PF17761">
    <property type="entry name" value="DUF1016_N"/>
    <property type="match status" value="1"/>
</dbReference>
<evidence type="ECO:0000259" key="1">
    <source>
        <dbReference type="Pfam" id="PF06250"/>
    </source>
</evidence>
<dbReference type="HOGENOM" id="CLU_046640_1_1_0"/>
<feature type="domain" description="YhcG N-terminal" evidence="2">
    <location>
        <begin position="51"/>
        <end position="200"/>
    </location>
</feature>
<dbReference type="InterPro" id="IPR053148">
    <property type="entry name" value="PD-DEXK-like_domain"/>
</dbReference>
<evidence type="ECO:0000313" key="3">
    <source>
        <dbReference type="EMBL" id="ADW71383.1"/>
    </source>
</evidence>
<reference evidence="4" key="1">
    <citation type="submission" date="2011-01" db="EMBL/GenBank/DDBJ databases">
        <title>Complete sequence of plasmid3 of Acidobacterium sp. MP5ACTX9.</title>
        <authorList>
            <consortium name="US DOE Joint Genome Institute"/>
            <person name="Lucas S."/>
            <person name="Copeland A."/>
            <person name="Lapidus A."/>
            <person name="Cheng J.-F."/>
            <person name="Goodwin L."/>
            <person name="Pitluck S."/>
            <person name="Teshima H."/>
            <person name="Detter J.C."/>
            <person name="Han C."/>
            <person name="Tapia R."/>
            <person name="Land M."/>
            <person name="Hauser L."/>
            <person name="Kyrpides N."/>
            <person name="Ivanova N."/>
            <person name="Ovchinnikova G."/>
            <person name="Pagani I."/>
            <person name="Rawat S.R."/>
            <person name="Mannisto M."/>
            <person name="Haggblom M.M."/>
            <person name="Woyke T."/>
        </authorList>
    </citation>
    <scope>NUCLEOTIDE SEQUENCE [LARGE SCALE GENOMIC DNA]</scope>
    <source>
        <strain evidence="4">MP5ACTX9</strain>
        <plasmid evidence="4">Plasmid pACIX903</plasmid>
    </source>
</reference>
<dbReference type="Proteomes" id="UP000000343">
    <property type="component" value="Plasmid pACIX903"/>
</dbReference>
<evidence type="ECO:0008006" key="5">
    <source>
        <dbReference type="Google" id="ProtNLM"/>
    </source>
</evidence>
<dbReference type="AlphaFoldDB" id="E8X7E9"/>
<feature type="domain" description="YhcG PDDEXK nuclease" evidence="1">
    <location>
        <begin position="227"/>
        <end position="375"/>
    </location>
</feature>
<dbReference type="OrthoDB" id="9801263at2"/>
<evidence type="ECO:0000259" key="2">
    <source>
        <dbReference type="Pfam" id="PF17761"/>
    </source>
</evidence>
<accession>E8X7E9</accession>
<dbReference type="Gene3D" id="3.40.1350.10">
    <property type="match status" value="1"/>
</dbReference>
<gene>
    <name evidence="3" type="ordered locus">AciX9_4436</name>
</gene>
<geneLocation type="plasmid" evidence="3 4">
    <name>pACIX903</name>
</geneLocation>
<keyword evidence="4" id="KW-1185">Reference proteome</keyword>
<sequence length="392" mass="45225">MWEGCAVSHGYDFRSANEDELWERQVSDKQDENAEATDLIGPEGYGSIRNEIVGLLEAARAASIRSVNALMTASYWEIGRRIVEYEQRGDKRAEYGEELIKQLAGDLTRQFGRGFGAVNLSQMRRFYMEWPTQQIFQTLSEKSVPLSELASRFPLPWSAYVRLLSVKNPLARTFYETEALRSGWSVRQLDRQIGSQFYERLALSQTKAAMLEKQQIPSSEDLVTPEEAIKDPFVLEFLGLKDEYSESDLEEALILNLTDFLLELGDDFAFLGRQRRLRIDDTWFRIDLIFFHRRLRCLVIIDLKAGRFGYADAGQMHLYLNYAREHWMKPGENPPVGLILCAEKGASEAHYALDNLPNKVLAAEYKTVLPDERLFAEELERSRLKLDRRQSK</sequence>
<dbReference type="EMBL" id="CP002483">
    <property type="protein sequence ID" value="ADW71383.1"/>
    <property type="molecule type" value="Genomic_DNA"/>
</dbReference>
<dbReference type="GO" id="GO:0003676">
    <property type="term" value="F:nucleic acid binding"/>
    <property type="evidence" value="ECO:0007669"/>
    <property type="project" value="InterPro"/>
</dbReference>
<dbReference type="RefSeq" id="WP_013573102.1">
    <property type="nucleotide sequence ID" value="NC_015058.1"/>
</dbReference>
<dbReference type="Pfam" id="PF06250">
    <property type="entry name" value="YhcG_C"/>
    <property type="match status" value="1"/>
</dbReference>
<dbReference type="PANTHER" id="PTHR30547">
    <property type="entry name" value="UNCHARACTERIZED PROTEIN YHCG-RELATED"/>
    <property type="match status" value="1"/>
</dbReference>
<dbReference type="InterPro" id="IPR011856">
    <property type="entry name" value="tRNA_endonuc-like_dom_sf"/>
</dbReference>
<keyword evidence="3" id="KW-0614">Plasmid</keyword>
<dbReference type="InterPro" id="IPR009362">
    <property type="entry name" value="YhcG_C"/>
</dbReference>
<name>E8X7E9_GRATM</name>
<dbReference type="PANTHER" id="PTHR30547:SF5">
    <property type="entry name" value="NUCLEASE YHCG-RELATED"/>
    <property type="match status" value="1"/>
</dbReference>